<dbReference type="Gene3D" id="1.10.555.10">
    <property type="entry name" value="Rho GTPase activation protein"/>
    <property type="match status" value="1"/>
</dbReference>
<keyword evidence="9" id="KW-1185">Reference proteome</keyword>
<dbReference type="PROSITE" id="PS50238">
    <property type="entry name" value="RHOGAP"/>
    <property type="match status" value="1"/>
</dbReference>
<protein>
    <recommendedName>
        <fullName evidence="10">GTPase-activating protein CdGAPr</fullName>
    </recommendedName>
</protein>
<dbReference type="SUPFAM" id="SSF64268">
    <property type="entry name" value="PX domain"/>
    <property type="match status" value="1"/>
</dbReference>
<dbReference type="OrthoDB" id="5873004at2759"/>
<evidence type="ECO:0000256" key="5">
    <source>
        <dbReference type="SAM" id="MobiDB-lite"/>
    </source>
</evidence>
<accession>A0A9P0PX03</accession>
<dbReference type="InterPro" id="IPR001452">
    <property type="entry name" value="SH3_domain"/>
</dbReference>
<sequence length="856" mass="95588">MTLSCYDMFCVNFAKVGLLEGHSRHHALCTEVYEMQINSEAAAAAVAATGGGGGGAVVGTAGAAEPCRFPKLEECAHFHYERVQLPPQLDITLQTDGMDQSLHSQHSTNEDTETEWFMVQVTSGDACWLIQRNFDNFQMLDAQLHQCIFDRKISQLEDLAQLSPDDDALESKLLRYLERFSQIADNSVNCGPVLNWLQMDNKGRRLLVPSEESRSINTPAVAAAYSVRRYVSQARDELNLEVGDMISVIDMASPGESMWWRGKRGFQVGFFPQYCVHIIGDKVPRNMPLPPPVVGSLALNQIKPVLRKHGKLITFFRSFIVNRPSRRRLKQSGILKERVFGCDLGEHLLNSGNDVPAVLKCCAEFIERNGIVDGIYRLSGVTSNIQKLRNAFDEDRIPNLYTEDVLQDVHSVASLLKMYFRELPNPLCTYQLYQSFVNAVQGCSGGVRNSETDHERLLKMRETVQKLPPPHYRTLEYLMRHLAKVAKHGASTGMTTRNVAIVWAPNLLRCEELEVGGVAALQGVGVQAVVTEFLICYADLIFCDRLPNLDAPSLAAESLLMKKCRPNSLAISTPTKLITLEEARSKHLPGKTDECNYIEVGGGPKNLPKNYHTVIELPSGARKRSHTKRSPLGWKLFFTRSRNSSQGNLKNRKVSTPITINEKSVTESDLTDMKRKLRSVKSAESLTSGHSEPTGNDDVLGPLQSLSKPPGHNRSVSHDSYFDTLQVSQNNSEGSLLDLSEIQLNFELEESEMRIFSEDESLVSSPRIQKEPSRRIFSRARPEEFTSATSSVNPSPKKQPRVIMSPESQSRKRTRLEDQLSDIQYIDCNTPENVVVSTTAVIHSLPESPPAHTVRI</sequence>
<name>A0A9P0PX03_ACAOB</name>
<comment type="similarity">
    <text evidence="1">Belongs to the PX domain-containing GAP family.</text>
</comment>
<evidence type="ECO:0000256" key="4">
    <source>
        <dbReference type="PROSITE-ProRule" id="PRU00192"/>
    </source>
</evidence>
<dbReference type="PANTHER" id="PTHR15729">
    <property type="entry name" value="CDC42 GTPASE-ACTIVATING PROTEIN"/>
    <property type="match status" value="1"/>
</dbReference>
<dbReference type="EMBL" id="CAKOFQ010007278">
    <property type="protein sequence ID" value="CAH1997078.1"/>
    <property type="molecule type" value="Genomic_DNA"/>
</dbReference>
<dbReference type="SUPFAM" id="SSF50044">
    <property type="entry name" value="SH3-domain"/>
    <property type="match status" value="1"/>
</dbReference>
<evidence type="ECO:0000256" key="3">
    <source>
        <dbReference type="ARBA" id="ARBA00022468"/>
    </source>
</evidence>
<feature type="domain" description="Rho-GAP" evidence="7">
    <location>
        <begin position="342"/>
        <end position="542"/>
    </location>
</feature>
<feature type="compositionally biased region" description="Polar residues" evidence="5">
    <location>
        <begin position="786"/>
        <end position="796"/>
    </location>
</feature>
<proteinExistence type="inferred from homology"/>
<keyword evidence="2 4" id="KW-0728">SH3 domain</keyword>
<dbReference type="FunFam" id="1.10.555.10:FF:000002">
    <property type="entry name" value="rho GTPase-activating protein 32 isoform X1"/>
    <property type="match status" value="1"/>
</dbReference>
<dbReference type="SUPFAM" id="SSF48350">
    <property type="entry name" value="GTPase activation domain, GAP"/>
    <property type="match status" value="1"/>
</dbReference>
<dbReference type="PANTHER" id="PTHR15729:SF10">
    <property type="entry name" value="GTPASE-ACTIVATING PROTEIN CDGAPR"/>
    <property type="match status" value="1"/>
</dbReference>
<reference evidence="8" key="1">
    <citation type="submission" date="2022-03" db="EMBL/GenBank/DDBJ databases">
        <authorList>
            <person name="Sayadi A."/>
        </authorList>
    </citation>
    <scope>NUCLEOTIDE SEQUENCE</scope>
</reference>
<keyword evidence="3" id="KW-0343">GTPase activation</keyword>
<dbReference type="SMART" id="SM00326">
    <property type="entry name" value="SH3"/>
    <property type="match status" value="1"/>
</dbReference>
<dbReference type="Pfam" id="PF00018">
    <property type="entry name" value="SH3_1"/>
    <property type="match status" value="1"/>
</dbReference>
<dbReference type="Pfam" id="PF00620">
    <property type="entry name" value="RhoGAP"/>
    <property type="match status" value="1"/>
</dbReference>
<dbReference type="GO" id="GO:0035091">
    <property type="term" value="F:phosphatidylinositol binding"/>
    <property type="evidence" value="ECO:0007669"/>
    <property type="project" value="InterPro"/>
</dbReference>
<dbReference type="PROSITE" id="PS50002">
    <property type="entry name" value="SH3"/>
    <property type="match status" value="1"/>
</dbReference>
<dbReference type="InterPro" id="IPR036028">
    <property type="entry name" value="SH3-like_dom_sf"/>
</dbReference>
<dbReference type="Gene3D" id="2.30.30.40">
    <property type="entry name" value="SH3 Domains"/>
    <property type="match status" value="1"/>
</dbReference>
<evidence type="ECO:0000313" key="9">
    <source>
        <dbReference type="Proteomes" id="UP001152888"/>
    </source>
</evidence>
<evidence type="ECO:0000259" key="6">
    <source>
        <dbReference type="PROSITE" id="PS50002"/>
    </source>
</evidence>
<dbReference type="AlphaFoldDB" id="A0A9P0PX03"/>
<dbReference type="SMART" id="SM00324">
    <property type="entry name" value="RhoGAP"/>
    <property type="match status" value="1"/>
</dbReference>
<gene>
    <name evidence="8" type="ORF">ACAOBT_LOCUS23527</name>
</gene>
<comment type="caution">
    <text evidence="8">The sequence shown here is derived from an EMBL/GenBank/DDBJ whole genome shotgun (WGS) entry which is preliminary data.</text>
</comment>
<evidence type="ECO:0000256" key="1">
    <source>
        <dbReference type="ARBA" id="ARBA00008795"/>
    </source>
</evidence>
<feature type="compositionally biased region" description="Basic and acidic residues" evidence="5">
    <location>
        <begin position="768"/>
        <end position="784"/>
    </location>
</feature>
<evidence type="ECO:0008006" key="10">
    <source>
        <dbReference type="Google" id="ProtNLM"/>
    </source>
</evidence>
<dbReference type="InterPro" id="IPR008936">
    <property type="entry name" value="Rho_GTPase_activation_prot"/>
</dbReference>
<feature type="compositionally biased region" description="Polar residues" evidence="5">
    <location>
        <begin position="682"/>
        <end position="694"/>
    </location>
</feature>
<dbReference type="InterPro" id="IPR051576">
    <property type="entry name" value="PX-Rho_GAP"/>
</dbReference>
<organism evidence="8 9">
    <name type="scientific">Acanthoscelides obtectus</name>
    <name type="common">Bean weevil</name>
    <name type="synonym">Bruchus obtectus</name>
    <dbReference type="NCBI Taxonomy" id="200917"/>
    <lineage>
        <taxon>Eukaryota</taxon>
        <taxon>Metazoa</taxon>
        <taxon>Ecdysozoa</taxon>
        <taxon>Arthropoda</taxon>
        <taxon>Hexapoda</taxon>
        <taxon>Insecta</taxon>
        <taxon>Pterygota</taxon>
        <taxon>Neoptera</taxon>
        <taxon>Endopterygota</taxon>
        <taxon>Coleoptera</taxon>
        <taxon>Polyphaga</taxon>
        <taxon>Cucujiformia</taxon>
        <taxon>Chrysomeloidea</taxon>
        <taxon>Chrysomelidae</taxon>
        <taxon>Bruchinae</taxon>
        <taxon>Bruchini</taxon>
        <taxon>Acanthoscelides</taxon>
    </lineage>
</organism>
<dbReference type="InterPro" id="IPR000198">
    <property type="entry name" value="RhoGAP_dom"/>
</dbReference>
<feature type="region of interest" description="Disordered" evidence="5">
    <location>
        <begin position="679"/>
        <end position="718"/>
    </location>
</feature>
<evidence type="ECO:0000313" key="8">
    <source>
        <dbReference type="EMBL" id="CAH1997078.1"/>
    </source>
</evidence>
<dbReference type="GO" id="GO:0007264">
    <property type="term" value="P:small GTPase-mediated signal transduction"/>
    <property type="evidence" value="ECO:0007669"/>
    <property type="project" value="TreeGrafter"/>
</dbReference>
<evidence type="ECO:0000256" key="2">
    <source>
        <dbReference type="ARBA" id="ARBA00022443"/>
    </source>
</evidence>
<feature type="region of interest" description="Disordered" evidence="5">
    <location>
        <begin position="757"/>
        <end position="814"/>
    </location>
</feature>
<dbReference type="InterPro" id="IPR036871">
    <property type="entry name" value="PX_dom_sf"/>
</dbReference>
<dbReference type="CDD" id="cd11835">
    <property type="entry name" value="SH3_ARHGAP32_33"/>
    <property type="match status" value="1"/>
</dbReference>
<evidence type="ECO:0000259" key="7">
    <source>
        <dbReference type="PROSITE" id="PS50238"/>
    </source>
</evidence>
<dbReference type="FunFam" id="2.30.30.40:FF:000298">
    <property type="entry name" value="Rho GTPase-activating protein"/>
    <property type="match status" value="1"/>
</dbReference>
<feature type="domain" description="SH3" evidence="6">
    <location>
        <begin position="219"/>
        <end position="281"/>
    </location>
</feature>
<dbReference type="GO" id="GO:0005096">
    <property type="term" value="F:GTPase activator activity"/>
    <property type="evidence" value="ECO:0007669"/>
    <property type="project" value="UniProtKB-KW"/>
</dbReference>
<dbReference type="Proteomes" id="UP001152888">
    <property type="component" value="Unassembled WGS sequence"/>
</dbReference>